<evidence type="ECO:0000256" key="2">
    <source>
        <dbReference type="ARBA" id="ARBA00023316"/>
    </source>
</evidence>
<gene>
    <name evidence="5" type="ORF">MNBD_IGNAVI01-136</name>
</gene>
<keyword evidence="5" id="KW-0449">Lipoprotein</keyword>
<protein>
    <submittedName>
        <fullName evidence="5">Rare lipoprotein A</fullName>
    </submittedName>
</protein>
<dbReference type="NCBIfam" id="TIGR00413">
    <property type="entry name" value="rlpA"/>
    <property type="match status" value="1"/>
</dbReference>
<organism evidence="5">
    <name type="scientific">hydrothermal vent metagenome</name>
    <dbReference type="NCBI Taxonomy" id="652676"/>
    <lineage>
        <taxon>unclassified sequences</taxon>
        <taxon>metagenomes</taxon>
        <taxon>ecological metagenomes</taxon>
    </lineage>
</organism>
<dbReference type="GO" id="GO:0071555">
    <property type="term" value="P:cell wall organization"/>
    <property type="evidence" value="ECO:0007669"/>
    <property type="project" value="UniProtKB-KW"/>
</dbReference>
<sequence length="170" mass="19096">MMLRVIKISTFVLTILLMVSCASSPKFTRNKSKRAAAEKTNQPKTRYSKNNNSEKAKNENADVFYNLPGSLETVTGYASYYADDFDGKQTANGETFNMYELTAAHRTYPFNTMIRVTNLANNKTVIVRINDRGPVPEDRIIDLSLGAAMQLDMLNSGIQKVQLDVIEWGK</sequence>
<dbReference type="PANTHER" id="PTHR34183">
    <property type="entry name" value="ENDOLYTIC PEPTIDOGLYCAN TRANSGLYCOSYLASE RLPA"/>
    <property type="match status" value="1"/>
</dbReference>
<keyword evidence="1" id="KW-0456">Lyase</keyword>
<name>A0A3B1BQS2_9ZZZZ</name>
<evidence type="ECO:0000259" key="4">
    <source>
        <dbReference type="Pfam" id="PF03330"/>
    </source>
</evidence>
<dbReference type="SUPFAM" id="SSF50685">
    <property type="entry name" value="Barwin-like endoglucanases"/>
    <property type="match status" value="1"/>
</dbReference>
<dbReference type="GO" id="GO:0016829">
    <property type="term" value="F:lyase activity"/>
    <property type="evidence" value="ECO:0007669"/>
    <property type="project" value="UniProtKB-KW"/>
</dbReference>
<feature type="region of interest" description="Disordered" evidence="3">
    <location>
        <begin position="30"/>
        <end position="55"/>
    </location>
</feature>
<evidence type="ECO:0000313" key="5">
    <source>
        <dbReference type="EMBL" id="VAX20299.1"/>
    </source>
</evidence>
<dbReference type="InterPro" id="IPR036908">
    <property type="entry name" value="RlpA-like_sf"/>
</dbReference>
<dbReference type="AlphaFoldDB" id="A0A3B1BQS2"/>
<proteinExistence type="inferred from homology"/>
<evidence type="ECO:0000256" key="1">
    <source>
        <dbReference type="ARBA" id="ARBA00023239"/>
    </source>
</evidence>
<dbReference type="InterPro" id="IPR012997">
    <property type="entry name" value="RplA"/>
</dbReference>
<reference evidence="5" key="1">
    <citation type="submission" date="2018-06" db="EMBL/GenBank/DDBJ databases">
        <authorList>
            <person name="Zhirakovskaya E."/>
        </authorList>
    </citation>
    <scope>NUCLEOTIDE SEQUENCE</scope>
</reference>
<dbReference type="CDD" id="cd22268">
    <property type="entry name" value="DPBB_RlpA-like"/>
    <property type="match status" value="1"/>
</dbReference>
<dbReference type="EMBL" id="UOGD01000163">
    <property type="protein sequence ID" value="VAX20299.1"/>
    <property type="molecule type" value="Genomic_DNA"/>
</dbReference>
<dbReference type="PROSITE" id="PS51257">
    <property type="entry name" value="PROKAR_LIPOPROTEIN"/>
    <property type="match status" value="1"/>
</dbReference>
<keyword evidence="2" id="KW-0961">Cell wall biogenesis/degradation</keyword>
<dbReference type="InterPro" id="IPR009009">
    <property type="entry name" value="RlpA-like_DPBB"/>
</dbReference>
<dbReference type="PANTHER" id="PTHR34183:SF1">
    <property type="entry name" value="ENDOLYTIC PEPTIDOGLYCAN TRANSGLYCOSYLASE RLPA"/>
    <property type="match status" value="1"/>
</dbReference>
<dbReference type="HAMAP" id="MF_02071">
    <property type="entry name" value="RlpA"/>
    <property type="match status" value="1"/>
</dbReference>
<accession>A0A3B1BQS2</accession>
<feature type="domain" description="RlpA-like protein double-psi beta-barrel" evidence="4">
    <location>
        <begin position="74"/>
        <end position="162"/>
    </location>
</feature>
<dbReference type="InterPro" id="IPR034718">
    <property type="entry name" value="RlpA"/>
</dbReference>
<dbReference type="Gene3D" id="2.40.40.10">
    <property type="entry name" value="RlpA-like domain"/>
    <property type="match status" value="1"/>
</dbReference>
<evidence type="ECO:0000256" key="3">
    <source>
        <dbReference type="SAM" id="MobiDB-lite"/>
    </source>
</evidence>
<dbReference type="Pfam" id="PF03330">
    <property type="entry name" value="DPBB_1"/>
    <property type="match status" value="1"/>
</dbReference>